<comment type="caution">
    <text evidence="3">The sequence shown here is derived from an EMBL/GenBank/DDBJ whole genome shotgun (WGS) entry which is preliminary data.</text>
</comment>
<dbReference type="Proteomes" id="UP001201262">
    <property type="component" value="Unassembled WGS sequence"/>
</dbReference>
<evidence type="ECO:0000259" key="1">
    <source>
        <dbReference type="Pfam" id="PF06985"/>
    </source>
</evidence>
<dbReference type="Pfam" id="PF07985">
    <property type="entry name" value="SRR1"/>
    <property type="match status" value="1"/>
</dbReference>
<dbReference type="Pfam" id="PF06985">
    <property type="entry name" value="HET"/>
    <property type="match status" value="1"/>
</dbReference>
<feature type="domain" description="SRR1-like" evidence="2">
    <location>
        <begin position="95"/>
        <end position="227"/>
    </location>
</feature>
<gene>
    <name evidence="3" type="ORF">BGW36DRAFT_435749</name>
</gene>
<accession>A0AAD4Q6L3</accession>
<dbReference type="RefSeq" id="XP_046078384.1">
    <property type="nucleotide sequence ID" value="XM_046221427.1"/>
</dbReference>
<feature type="domain" description="Heterokaryon incompatibility" evidence="1">
    <location>
        <begin position="490"/>
        <end position="535"/>
    </location>
</feature>
<proteinExistence type="predicted"/>
<evidence type="ECO:0000313" key="4">
    <source>
        <dbReference type="Proteomes" id="UP001201262"/>
    </source>
</evidence>
<keyword evidence="4" id="KW-1185">Reference proteome</keyword>
<name>A0AAD4Q6L3_9EURO</name>
<dbReference type="EMBL" id="JAJTJA010000001">
    <property type="protein sequence ID" value="KAH8705763.1"/>
    <property type="molecule type" value="Genomic_DNA"/>
</dbReference>
<reference evidence="3" key="1">
    <citation type="submission" date="2021-12" db="EMBL/GenBank/DDBJ databases">
        <title>Convergent genome expansion in fungi linked to evolution of root-endophyte symbiosis.</title>
        <authorList>
            <consortium name="DOE Joint Genome Institute"/>
            <person name="Ke Y.-H."/>
            <person name="Bonito G."/>
            <person name="Liao H.-L."/>
            <person name="Looney B."/>
            <person name="Rojas-Flechas A."/>
            <person name="Nash J."/>
            <person name="Hameed K."/>
            <person name="Schadt C."/>
            <person name="Martin F."/>
            <person name="Crous P.W."/>
            <person name="Miettinen O."/>
            <person name="Magnuson J.K."/>
            <person name="Labbe J."/>
            <person name="Jacobson D."/>
            <person name="Doktycz M.J."/>
            <person name="Veneault-Fourrey C."/>
            <person name="Kuo A."/>
            <person name="Mondo S."/>
            <person name="Calhoun S."/>
            <person name="Riley R."/>
            <person name="Ohm R."/>
            <person name="LaButti K."/>
            <person name="Andreopoulos B."/>
            <person name="Pangilinan J."/>
            <person name="Nolan M."/>
            <person name="Tritt A."/>
            <person name="Clum A."/>
            <person name="Lipzen A."/>
            <person name="Daum C."/>
            <person name="Barry K."/>
            <person name="Grigoriev I.V."/>
            <person name="Vilgalys R."/>
        </authorList>
    </citation>
    <scope>NUCLEOTIDE SEQUENCE</scope>
    <source>
        <strain evidence="3">PMI_201</strain>
    </source>
</reference>
<dbReference type="InterPro" id="IPR012942">
    <property type="entry name" value="SRR1-like"/>
</dbReference>
<protein>
    <recommendedName>
        <fullName evidence="5">SRR1-like domain-containing protein</fullName>
    </recommendedName>
</protein>
<evidence type="ECO:0000313" key="3">
    <source>
        <dbReference type="EMBL" id="KAH8705763.1"/>
    </source>
</evidence>
<organism evidence="3 4">
    <name type="scientific">Talaromyces proteolyticus</name>
    <dbReference type="NCBI Taxonomy" id="1131652"/>
    <lineage>
        <taxon>Eukaryota</taxon>
        <taxon>Fungi</taxon>
        <taxon>Dikarya</taxon>
        <taxon>Ascomycota</taxon>
        <taxon>Pezizomycotina</taxon>
        <taxon>Eurotiomycetes</taxon>
        <taxon>Eurotiomycetidae</taxon>
        <taxon>Eurotiales</taxon>
        <taxon>Trichocomaceae</taxon>
        <taxon>Talaromyces</taxon>
        <taxon>Talaromyces sect. Bacilispori</taxon>
    </lineage>
</organism>
<dbReference type="GeneID" id="70251714"/>
<dbReference type="PANTHER" id="PTHR42080:SF3">
    <property type="entry name" value="SRR1-LIKE DOMAIN-CONTAINING PROTEIN"/>
    <property type="match status" value="1"/>
</dbReference>
<dbReference type="InterPro" id="IPR010730">
    <property type="entry name" value="HET"/>
</dbReference>
<evidence type="ECO:0008006" key="5">
    <source>
        <dbReference type="Google" id="ProtNLM"/>
    </source>
</evidence>
<dbReference type="AlphaFoldDB" id="A0AAD4Q6L3"/>
<evidence type="ECO:0000259" key="2">
    <source>
        <dbReference type="Pfam" id="PF07985"/>
    </source>
</evidence>
<sequence>MKFNLTTTELSQTPHIHYVSFQNLTLPNRLPRNHDLLYCNVRIYHRRVLRSITRKEFPANNQIRSLSDSREIFANNSQTWYSSSQCEQLKSILLSITTPANIRKIIAFGLGTIAARWPPCSSTGSSYQHALILTLQDIFHKKQQKQQGAHLSTIISCYSQDPAYTYTDKILLSESGITVLDDPDGFLEIDDSTLVVSCAPNAPVKEIVSDIACPAIMIWNRVKDEDHIISRTVDLIYLFRADPDSPRLRKMIMNMYDIIEFPKDMTNFKDIVIYTRKMDVQSLDTSFYGIHEAFSRNTAVPARRQSQGAVYHWHESCCRHPDISVVDGVPYCSYCSAVPSLDDNGEIPAFHFRMISSNSRAKKNLAWPSIVDYSHADYLLDDHGYYSKISEEALDKPRTKTLHNTPMGNLILPDIQPLNDIRLLRLKRDSSQSPIHVEFIGACLEVNFLPSYDTVSYTLNNDPQDSTIDPSWALLGCYVCRTKLPKGSYAARNAKTDQLLWVYSLCIEQNDAKEKTQQTILANKIYSEASKVIAYDHLWSTVNLMVNGIIHTYLSKSYGPPWLLKDEPWYGLTSQGLSSFT</sequence>
<dbReference type="PANTHER" id="PTHR42080">
    <property type="entry name" value="SRR1 DOMAIN-CONTAINING PROTEIN"/>
    <property type="match status" value="1"/>
</dbReference>